<name>A0A645EHV3_9ZZZZ</name>
<gene>
    <name evidence="1" type="ORF">SDC9_148795</name>
</gene>
<sequence>MRRCVVPGLSVVGQNILLGIHQTGTPIEYPDCLVRVHKFSGTRATDDRDRAESNRVVDRSASTGELVFLEAVETEFATFKLLYPYLMPGDSISIPLDRLRRSPSSGKVGNRRIHQRLQSTQLDPVCKRRSRGGGKDEHLIAVRPDCYVALLCSTREHGRF</sequence>
<comment type="caution">
    <text evidence="1">The sequence shown here is derived from an EMBL/GenBank/DDBJ whole genome shotgun (WGS) entry which is preliminary data.</text>
</comment>
<proteinExistence type="predicted"/>
<organism evidence="1">
    <name type="scientific">bioreactor metagenome</name>
    <dbReference type="NCBI Taxonomy" id="1076179"/>
    <lineage>
        <taxon>unclassified sequences</taxon>
        <taxon>metagenomes</taxon>
        <taxon>ecological metagenomes</taxon>
    </lineage>
</organism>
<reference evidence="1" key="1">
    <citation type="submission" date="2019-08" db="EMBL/GenBank/DDBJ databases">
        <authorList>
            <person name="Kucharzyk K."/>
            <person name="Murdoch R.W."/>
            <person name="Higgins S."/>
            <person name="Loffler F."/>
        </authorList>
    </citation>
    <scope>NUCLEOTIDE SEQUENCE</scope>
</reference>
<evidence type="ECO:0000313" key="1">
    <source>
        <dbReference type="EMBL" id="MPN01585.1"/>
    </source>
</evidence>
<dbReference type="EMBL" id="VSSQ01047578">
    <property type="protein sequence ID" value="MPN01585.1"/>
    <property type="molecule type" value="Genomic_DNA"/>
</dbReference>
<accession>A0A645EHV3</accession>
<protein>
    <submittedName>
        <fullName evidence="1">Uncharacterized protein</fullName>
    </submittedName>
</protein>
<dbReference type="AlphaFoldDB" id="A0A645EHV3"/>